<feature type="transmembrane region" description="Helical" evidence="6">
    <location>
        <begin position="223"/>
        <end position="242"/>
    </location>
</feature>
<evidence type="ECO:0008006" key="9">
    <source>
        <dbReference type="Google" id="ProtNLM"/>
    </source>
</evidence>
<evidence type="ECO:0000313" key="7">
    <source>
        <dbReference type="EMBL" id="PKD43121.1"/>
    </source>
</evidence>
<comment type="subcellular location">
    <subcellularLocation>
        <location evidence="1">Cell membrane</location>
        <topology evidence="1">Multi-pass membrane protein</topology>
    </subcellularLocation>
</comment>
<feature type="transmembrane region" description="Helical" evidence="6">
    <location>
        <begin position="262"/>
        <end position="284"/>
    </location>
</feature>
<dbReference type="PIRSF" id="PIRSF035875">
    <property type="entry name" value="RNase_BN"/>
    <property type="match status" value="1"/>
</dbReference>
<keyword evidence="8" id="KW-1185">Reference proteome</keyword>
<dbReference type="Proteomes" id="UP000233398">
    <property type="component" value="Unassembled WGS sequence"/>
</dbReference>
<feature type="transmembrane region" description="Helical" evidence="6">
    <location>
        <begin position="104"/>
        <end position="123"/>
    </location>
</feature>
<dbReference type="PANTHER" id="PTHR30213">
    <property type="entry name" value="INNER MEMBRANE PROTEIN YHJD"/>
    <property type="match status" value="1"/>
</dbReference>
<sequence>MQLFDKHKFRAYWKMVADLAMKKHVFFNASAITFNLFICSIPFTLILISIIGFVLSIDTAFEELIRYGRELLPTLNYEGQSGDLIGSAITLETIIEPLVNARTIFGLAGIAILMIFSQGLFHTMKHALFDVFDVEDRKHPILELIHNFFAFGVIGGVFLFFSMAISIISLFSFNEIDIPYTDIVIELGWVADFLTNVIPVIFMILLFYAIFRYISERRMRPKVAFWSAITYTVLFEIAKYGISLYLEYALTAYRYFYQGYTVLIIIVFWVFYAAVLFVITSIMARSYQEVYLKTPVADRNPYTEIS</sequence>
<feature type="transmembrane region" description="Helical" evidence="6">
    <location>
        <begin position="144"/>
        <end position="173"/>
    </location>
</feature>
<evidence type="ECO:0000313" key="8">
    <source>
        <dbReference type="Proteomes" id="UP000233398"/>
    </source>
</evidence>
<evidence type="ECO:0000256" key="1">
    <source>
        <dbReference type="ARBA" id="ARBA00004651"/>
    </source>
</evidence>
<proteinExistence type="predicted"/>
<keyword evidence="5 6" id="KW-0472">Membrane</keyword>
<organism evidence="7 8">
    <name type="scientific">Rhodohalobacter barkolensis</name>
    <dbReference type="NCBI Taxonomy" id="2053187"/>
    <lineage>
        <taxon>Bacteria</taxon>
        <taxon>Pseudomonadati</taxon>
        <taxon>Balneolota</taxon>
        <taxon>Balneolia</taxon>
        <taxon>Balneolales</taxon>
        <taxon>Balneolaceae</taxon>
        <taxon>Rhodohalobacter</taxon>
    </lineage>
</organism>
<protein>
    <recommendedName>
        <fullName evidence="9">YihY/virulence factor BrkB family protein</fullName>
    </recommendedName>
</protein>
<evidence type="ECO:0000256" key="6">
    <source>
        <dbReference type="SAM" id="Phobius"/>
    </source>
</evidence>
<evidence type="ECO:0000256" key="5">
    <source>
        <dbReference type="ARBA" id="ARBA00023136"/>
    </source>
</evidence>
<evidence type="ECO:0000256" key="4">
    <source>
        <dbReference type="ARBA" id="ARBA00022989"/>
    </source>
</evidence>
<accession>A0A2N0VG07</accession>
<evidence type="ECO:0000256" key="2">
    <source>
        <dbReference type="ARBA" id="ARBA00022475"/>
    </source>
</evidence>
<dbReference type="Pfam" id="PF03631">
    <property type="entry name" value="Virul_fac_BrkB"/>
    <property type="match status" value="1"/>
</dbReference>
<dbReference type="PANTHER" id="PTHR30213:SF0">
    <property type="entry name" value="UPF0761 MEMBRANE PROTEIN YIHY"/>
    <property type="match status" value="1"/>
</dbReference>
<dbReference type="OrthoDB" id="1522999at2"/>
<dbReference type="RefSeq" id="WP_101073595.1">
    <property type="nucleotide sequence ID" value="NZ_PISP01000003.1"/>
</dbReference>
<name>A0A2N0VG07_9BACT</name>
<feature type="transmembrane region" description="Helical" evidence="6">
    <location>
        <begin position="193"/>
        <end position="211"/>
    </location>
</feature>
<dbReference type="InterPro" id="IPR017039">
    <property type="entry name" value="Virul_fac_BrkB"/>
</dbReference>
<feature type="transmembrane region" description="Helical" evidence="6">
    <location>
        <begin position="31"/>
        <end position="57"/>
    </location>
</feature>
<reference evidence="7 8" key="1">
    <citation type="submission" date="2017-11" db="EMBL/GenBank/DDBJ databases">
        <title>Rhodohalobacter 15182 sp. nov., isolated from a salt lake.</title>
        <authorList>
            <person name="Han S."/>
        </authorList>
    </citation>
    <scope>NUCLEOTIDE SEQUENCE [LARGE SCALE GENOMIC DNA]</scope>
    <source>
        <strain evidence="7 8">15182</strain>
    </source>
</reference>
<keyword evidence="2" id="KW-1003">Cell membrane</keyword>
<keyword evidence="4 6" id="KW-1133">Transmembrane helix</keyword>
<dbReference type="EMBL" id="PISP01000003">
    <property type="protein sequence ID" value="PKD43121.1"/>
    <property type="molecule type" value="Genomic_DNA"/>
</dbReference>
<keyword evidence="3 6" id="KW-0812">Transmembrane</keyword>
<comment type="caution">
    <text evidence="7">The sequence shown here is derived from an EMBL/GenBank/DDBJ whole genome shotgun (WGS) entry which is preliminary data.</text>
</comment>
<evidence type="ECO:0000256" key="3">
    <source>
        <dbReference type="ARBA" id="ARBA00022692"/>
    </source>
</evidence>
<gene>
    <name evidence="7" type="ORF">CWD77_10870</name>
</gene>
<dbReference type="GO" id="GO:0005886">
    <property type="term" value="C:plasma membrane"/>
    <property type="evidence" value="ECO:0007669"/>
    <property type="project" value="UniProtKB-SubCell"/>
</dbReference>
<dbReference type="AlphaFoldDB" id="A0A2N0VG07"/>